<comment type="caution">
    <text evidence="4">The sequence shown here is derived from an EMBL/GenBank/DDBJ whole genome shotgun (WGS) entry which is preliminary data.</text>
</comment>
<feature type="transmembrane region" description="Helical" evidence="2">
    <location>
        <begin position="31"/>
        <end position="48"/>
    </location>
</feature>
<feature type="transmembrane region" description="Helical" evidence="2">
    <location>
        <begin position="506"/>
        <end position="529"/>
    </location>
</feature>
<feature type="transmembrane region" description="Helical" evidence="2">
    <location>
        <begin position="382"/>
        <end position="399"/>
    </location>
</feature>
<reference evidence="4 5" key="1">
    <citation type="submission" date="2020-08" db="EMBL/GenBank/DDBJ databases">
        <title>Genomic Encyclopedia of Archaeal and Bacterial Type Strains, Phase II (KMG-II): from individual species to whole genera.</title>
        <authorList>
            <person name="Goeker M."/>
        </authorList>
    </citation>
    <scope>NUCLEOTIDE SEQUENCE [LARGE SCALE GENOMIC DNA]</scope>
    <source>
        <strain evidence="4 5">5AG</strain>
    </source>
</reference>
<feature type="transmembrane region" description="Helical" evidence="2">
    <location>
        <begin position="55"/>
        <end position="75"/>
    </location>
</feature>
<feature type="transmembrane region" description="Helical" evidence="2">
    <location>
        <begin position="541"/>
        <end position="564"/>
    </location>
</feature>
<dbReference type="EMBL" id="JACHZF010000018">
    <property type="protein sequence ID" value="MBB3331709.1"/>
    <property type="molecule type" value="Genomic_DNA"/>
</dbReference>
<dbReference type="InterPro" id="IPR010656">
    <property type="entry name" value="DctM"/>
</dbReference>
<feature type="transmembrane region" description="Helical" evidence="2">
    <location>
        <begin position="570"/>
        <end position="592"/>
    </location>
</feature>
<feature type="transmembrane region" description="Helical" evidence="2">
    <location>
        <begin position="604"/>
        <end position="633"/>
    </location>
</feature>
<keyword evidence="1" id="KW-1003">Cell membrane</keyword>
<name>A0A7W5K4C3_9GAMM</name>
<feature type="transmembrane region" description="Helical" evidence="2">
    <location>
        <begin position="480"/>
        <end position="500"/>
    </location>
</feature>
<gene>
    <name evidence="4" type="ORF">BDK63_002593</name>
</gene>
<dbReference type="AlphaFoldDB" id="A0A7W5K4C3"/>
<keyword evidence="2" id="KW-0812">Transmembrane</keyword>
<comment type="subcellular location">
    <subcellularLocation>
        <location evidence="1">Cell inner membrane</location>
        <topology evidence="1">Multi-pass membrane protein</topology>
    </subcellularLocation>
</comment>
<evidence type="ECO:0000256" key="2">
    <source>
        <dbReference type="SAM" id="Phobius"/>
    </source>
</evidence>
<comment type="function">
    <text evidence="1">Part of the tripartite ATP-independent periplasmic (TRAP) transport system.</text>
</comment>
<feature type="transmembrane region" description="Helical" evidence="2">
    <location>
        <begin position="314"/>
        <end position="335"/>
    </location>
</feature>
<dbReference type="PANTHER" id="PTHR43849:SF2">
    <property type="entry name" value="BLL3936 PROTEIN"/>
    <property type="match status" value="1"/>
</dbReference>
<dbReference type="InterPro" id="IPR011853">
    <property type="entry name" value="TRAP_DctM-Dct_fused"/>
</dbReference>
<evidence type="ECO:0000256" key="1">
    <source>
        <dbReference type="RuleBase" id="RU369079"/>
    </source>
</evidence>
<feature type="transmembrane region" description="Helical" evidence="2">
    <location>
        <begin position="87"/>
        <end position="105"/>
    </location>
</feature>
<organism evidence="4 5">
    <name type="scientific">Halomonas campaniensis</name>
    <dbReference type="NCBI Taxonomy" id="213554"/>
    <lineage>
        <taxon>Bacteria</taxon>
        <taxon>Pseudomonadati</taxon>
        <taxon>Pseudomonadota</taxon>
        <taxon>Gammaproteobacteria</taxon>
        <taxon>Oceanospirillales</taxon>
        <taxon>Halomonadaceae</taxon>
        <taxon>Halomonas</taxon>
    </lineage>
</organism>
<dbReference type="Pfam" id="PF06808">
    <property type="entry name" value="DctM"/>
    <property type="match status" value="1"/>
</dbReference>
<feature type="transmembrane region" description="Helical" evidence="2">
    <location>
        <begin position="192"/>
        <end position="211"/>
    </location>
</feature>
<keyword evidence="5" id="KW-1185">Reference proteome</keyword>
<feature type="transmembrane region" description="Helical" evidence="2">
    <location>
        <begin position="448"/>
        <end position="473"/>
    </location>
</feature>
<evidence type="ECO:0000313" key="5">
    <source>
        <dbReference type="Proteomes" id="UP000553442"/>
    </source>
</evidence>
<evidence type="ECO:0000313" key="4">
    <source>
        <dbReference type="EMBL" id="MBB3331709.1"/>
    </source>
</evidence>
<dbReference type="RefSeq" id="WP_246386092.1">
    <property type="nucleotide sequence ID" value="NZ_JACHZF010000018.1"/>
</dbReference>
<keyword evidence="2" id="KW-0472">Membrane</keyword>
<dbReference type="NCBIfam" id="TIGR02123">
    <property type="entry name" value="TRAP_fused"/>
    <property type="match status" value="1"/>
</dbReference>
<dbReference type="Proteomes" id="UP000553442">
    <property type="component" value="Unassembled WGS sequence"/>
</dbReference>
<keyword evidence="1" id="KW-0997">Cell inner membrane</keyword>
<keyword evidence="1" id="KW-0813">Transport</keyword>
<feature type="transmembrane region" description="Helical" evidence="2">
    <location>
        <begin position="142"/>
        <end position="160"/>
    </location>
</feature>
<evidence type="ECO:0000259" key="3">
    <source>
        <dbReference type="Pfam" id="PF06808"/>
    </source>
</evidence>
<dbReference type="GO" id="GO:0005886">
    <property type="term" value="C:plasma membrane"/>
    <property type="evidence" value="ECO:0007669"/>
    <property type="project" value="UniProtKB-SubCell"/>
</dbReference>
<sequence>MIQPRGLIMSHILFLLAGTGSKRNLTGMLGMAVHGCAALVALAVIYTTTIIYIDLYVMMVVFLSAMLALLFINISAGPKGRQDRPSLIDWCFVVASIIVGAYFFMESQRIAERITLFDPLETPDLLAASVLLALTIEATRRTVGFGLTSVVLVFVAYNLWGHSLPGAFGFREVSYNHFLDIMMFTSDGLFGVPLRVAATYAFLFVMFGTFLSKAGGAEFFYNLSSAIAGRKPGGPAKIAVISSGLYGTMSGSPTSDVVTTGSVTIPIMQRLGYSKPLSGSVEVAASTGGSLLPPVMGSAAFIMAEYTGIEYRDIVIAGIVPALLYFLCVYVQVHLRSQKLGLKGLSEDETPRLQQTLKNGGLFILPLVALSVALVMGYSPTYVAVIATVSVLLVSAIRSSTRMSLKAIWDALAVTTLRMVSVVAACAAAGLVIGGISMTGLGGKFAELVFMLAGDSTFIALIISAMLAIILGMGMPTPSAFILAAVLVGPTLLSMDLSVLQANMFILYFAVLSAMTPPVAVAAFAAAAIADAKPLEIATGAVRLAITAFIVPFAFVHGEGLLLVGSWIEIAISCISAVVGVLLLSVAVEGFWRQKLTKALPRVGFGLAGLLFIMPSWWAIVIATICVALAIMATPHLRLYANKVVV</sequence>
<dbReference type="PANTHER" id="PTHR43849">
    <property type="entry name" value="BLL3936 PROTEIN"/>
    <property type="match status" value="1"/>
</dbReference>
<proteinExistence type="predicted"/>
<feature type="domain" description="TRAP C4-dicarboxylate transport system permease DctM subunit" evidence="3">
    <location>
        <begin position="132"/>
        <end position="566"/>
    </location>
</feature>
<feature type="transmembrane region" description="Helical" evidence="2">
    <location>
        <begin position="411"/>
        <end position="436"/>
    </location>
</feature>
<accession>A0A7W5K4C3</accession>
<keyword evidence="2" id="KW-1133">Transmembrane helix</keyword>
<protein>
    <submittedName>
        <fullName evidence="4">TRAP transporter 4TM/12TM fusion protein</fullName>
    </submittedName>
</protein>
<dbReference type="GO" id="GO:0022857">
    <property type="term" value="F:transmembrane transporter activity"/>
    <property type="evidence" value="ECO:0007669"/>
    <property type="project" value="UniProtKB-UniRule"/>
</dbReference>